<keyword evidence="4" id="KW-1185">Reference proteome</keyword>
<dbReference type="PANTHER" id="PTHR43784:SF2">
    <property type="entry name" value="GDSL-LIKE LIPASE_ACYLHYDROLASE, PUTATIVE (AFU_ORTHOLOGUE AFUA_2G00820)-RELATED"/>
    <property type="match status" value="1"/>
</dbReference>
<gene>
    <name evidence="3" type="ORF">GCM10020369_74600</name>
</gene>
<dbReference type="PANTHER" id="PTHR43784">
    <property type="entry name" value="GDSL-LIKE LIPASE/ACYLHYDROLASE, PUTATIVE (AFU_ORTHOLOGUE AFUA_2G00820)-RELATED"/>
    <property type="match status" value="1"/>
</dbReference>
<evidence type="ECO:0000313" key="3">
    <source>
        <dbReference type="EMBL" id="GAA3396770.1"/>
    </source>
</evidence>
<organism evidence="3 4">
    <name type="scientific">Cryptosporangium minutisporangium</name>
    <dbReference type="NCBI Taxonomy" id="113569"/>
    <lineage>
        <taxon>Bacteria</taxon>
        <taxon>Bacillati</taxon>
        <taxon>Actinomycetota</taxon>
        <taxon>Actinomycetes</taxon>
        <taxon>Cryptosporangiales</taxon>
        <taxon>Cryptosporangiaceae</taxon>
        <taxon>Cryptosporangium</taxon>
    </lineage>
</organism>
<evidence type="ECO:0000313" key="4">
    <source>
        <dbReference type="Proteomes" id="UP001501676"/>
    </source>
</evidence>
<feature type="domain" description="SGNH hydrolase-type esterase" evidence="2">
    <location>
        <begin position="5"/>
        <end position="184"/>
    </location>
</feature>
<evidence type="ECO:0000259" key="2">
    <source>
        <dbReference type="Pfam" id="PF13472"/>
    </source>
</evidence>
<name>A0ABP6T9M5_9ACTN</name>
<dbReference type="Pfam" id="PF13472">
    <property type="entry name" value="Lipase_GDSL_2"/>
    <property type="match status" value="1"/>
</dbReference>
<dbReference type="InterPro" id="IPR013830">
    <property type="entry name" value="SGNH_hydro"/>
</dbReference>
<accession>A0ABP6T9M5</accession>
<dbReference type="Proteomes" id="UP001501676">
    <property type="component" value="Unassembled WGS sequence"/>
</dbReference>
<feature type="region of interest" description="Disordered" evidence="1">
    <location>
        <begin position="230"/>
        <end position="259"/>
    </location>
</feature>
<comment type="caution">
    <text evidence="3">The sequence shown here is derived from an EMBL/GenBank/DDBJ whole genome shotgun (WGS) entry which is preliminary data.</text>
</comment>
<dbReference type="InterPro" id="IPR036514">
    <property type="entry name" value="SGNH_hydro_sf"/>
</dbReference>
<proteinExistence type="predicted"/>
<sequence>MRYAAIGDSFTEGVGDARPDGSVRGWADRVAEGLSAALAPAGERVEYANLAIRGRLLRPIVTDQLSAALTLRPLPDLVTVNGGGNDMLRPGVRLDDLLALTENAFRRCADAGVRLVVLSGADPTAQLPLGRVVRRRGAYLTAGLADLCARYGLTFVNVFGDDEIRDPRYWSPDRLHLAAAGHARVAGLVLHALGHGPVPAPAPPAPPIVRSLATTTRYYREHVLPWVNRRLHGTSSGDNRDPKHPVWYPVAPAEPTATG</sequence>
<dbReference type="EMBL" id="BAAAYN010000060">
    <property type="protein sequence ID" value="GAA3396770.1"/>
    <property type="molecule type" value="Genomic_DNA"/>
</dbReference>
<dbReference type="GO" id="GO:0016787">
    <property type="term" value="F:hydrolase activity"/>
    <property type="evidence" value="ECO:0007669"/>
    <property type="project" value="UniProtKB-KW"/>
</dbReference>
<dbReference type="RefSeq" id="WP_345733020.1">
    <property type="nucleotide sequence ID" value="NZ_BAAAYN010000060.1"/>
</dbReference>
<dbReference type="Gene3D" id="3.40.50.1110">
    <property type="entry name" value="SGNH hydrolase"/>
    <property type="match status" value="1"/>
</dbReference>
<dbReference type="InterPro" id="IPR053140">
    <property type="entry name" value="GDSL_Rv0518-like"/>
</dbReference>
<keyword evidence="3" id="KW-0378">Hydrolase</keyword>
<evidence type="ECO:0000256" key="1">
    <source>
        <dbReference type="SAM" id="MobiDB-lite"/>
    </source>
</evidence>
<dbReference type="SUPFAM" id="SSF52266">
    <property type="entry name" value="SGNH hydrolase"/>
    <property type="match status" value="1"/>
</dbReference>
<dbReference type="CDD" id="cd01832">
    <property type="entry name" value="SGNH_hydrolase_like_1"/>
    <property type="match status" value="1"/>
</dbReference>
<reference evidence="4" key="1">
    <citation type="journal article" date="2019" name="Int. J. Syst. Evol. Microbiol.">
        <title>The Global Catalogue of Microorganisms (GCM) 10K type strain sequencing project: providing services to taxonomists for standard genome sequencing and annotation.</title>
        <authorList>
            <consortium name="The Broad Institute Genomics Platform"/>
            <consortium name="The Broad Institute Genome Sequencing Center for Infectious Disease"/>
            <person name="Wu L."/>
            <person name="Ma J."/>
        </authorList>
    </citation>
    <scope>NUCLEOTIDE SEQUENCE [LARGE SCALE GENOMIC DNA]</scope>
    <source>
        <strain evidence="4">JCM 9458</strain>
    </source>
</reference>
<protein>
    <submittedName>
        <fullName evidence="3">SGNH/GDSL hydrolase family protein</fullName>
    </submittedName>
</protein>